<comment type="catalytic activity">
    <reaction evidence="1">
        <text>ATP + protein L-histidine = ADP + protein N-phospho-L-histidine.</text>
        <dbReference type="EC" id="2.7.13.3"/>
    </reaction>
</comment>
<dbReference type="Gene3D" id="3.30.565.10">
    <property type="entry name" value="Histidine kinase-like ATPase, C-terminal domain"/>
    <property type="match status" value="1"/>
</dbReference>
<dbReference type="SUPFAM" id="SSF55874">
    <property type="entry name" value="ATPase domain of HSP90 chaperone/DNA topoisomerase II/histidine kinase"/>
    <property type="match status" value="1"/>
</dbReference>
<dbReference type="InterPro" id="IPR003661">
    <property type="entry name" value="HisK_dim/P_dom"/>
</dbReference>
<evidence type="ECO:0000256" key="2">
    <source>
        <dbReference type="ARBA" id="ARBA00012438"/>
    </source>
</evidence>
<gene>
    <name evidence="7" type="ORF">XD92_0840</name>
</gene>
<dbReference type="Pfam" id="PF02518">
    <property type="entry name" value="HATPase_c"/>
    <property type="match status" value="1"/>
</dbReference>
<dbReference type="InterPro" id="IPR004358">
    <property type="entry name" value="Sig_transdc_His_kin-like_C"/>
</dbReference>
<feature type="domain" description="Response regulatory" evidence="6">
    <location>
        <begin position="9"/>
        <end position="125"/>
    </location>
</feature>
<dbReference type="SUPFAM" id="SSF52172">
    <property type="entry name" value="CheY-like"/>
    <property type="match status" value="1"/>
</dbReference>
<dbReference type="InterPro" id="IPR005467">
    <property type="entry name" value="His_kinase_dom"/>
</dbReference>
<feature type="modified residue" description="4-aspartylphosphate" evidence="4">
    <location>
        <position position="58"/>
    </location>
</feature>
<dbReference type="InterPro" id="IPR036890">
    <property type="entry name" value="HATPase_C_sf"/>
</dbReference>
<dbReference type="Gene3D" id="1.10.287.130">
    <property type="match status" value="1"/>
</dbReference>
<evidence type="ECO:0000256" key="3">
    <source>
        <dbReference type="ARBA" id="ARBA00022553"/>
    </source>
</evidence>
<dbReference type="PANTHER" id="PTHR43547:SF2">
    <property type="entry name" value="HYBRID SIGNAL TRANSDUCTION HISTIDINE KINASE C"/>
    <property type="match status" value="1"/>
</dbReference>
<protein>
    <recommendedName>
        <fullName evidence="2">histidine kinase</fullName>
        <ecNumber evidence="2">2.7.13.3</ecNumber>
    </recommendedName>
</protein>
<dbReference type="InterPro" id="IPR003594">
    <property type="entry name" value="HATPase_dom"/>
</dbReference>
<evidence type="ECO:0000256" key="1">
    <source>
        <dbReference type="ARBA" id="ARBA00000085"/>
    </source>
</evidence>
<dbReference type="SMART" id="SM00448">
    <property type="entry name" value="REC"/>
    <property type="match status" value="1"/>
</dbReference>
<dbReference type="GO" id="GO:0000155">
    <property type="term" value="F:phosphorelay sensor kinase activity"/>
    <property type="evidence" value="ECO:0007669"/>
    <property type="project" value="InterPro"/>
</dbReference>
<dbReference type="Gene3D" id="3.40.50.2300">
    <property type="match status" value="1"/>
</dbReference>
<dbReference type="EMBL" id="LGGN01000143">
    <property type="protein sequence ID" value="KUK77317.1"/>
    <property type="molecule type" value="Genomic_DNA"/>
</dbReference>
<dbReference type="PRINTS" id="PR00344">
    <property type="entry name" value="BCTRLSENSOR"/>
</dbReference>
<dbReference type="CDD" id="cd00082">
    <property type="entry name" value="HisKA"/>
    <property type="match status" value="1"/>
</dbReference>
<dbReference type="SMART" id="SM00387">
    <property type="entry name" value="HATPase_c"/>
    <property type="match status" value="1"/>
</dbReference>
<dbReference type="PROSITE" id="PS50109">
    <property type="entry name" value="HIS_KIN"/>
    <property type="match status" value="1"/>
</dbReference>
<dbReference type="PATRIC" id="fig|294710.3.peg.1176"/>
<keyword evidence="3 4" id="KW-0597">Phosphoprotein</keyword>
<evidence type="ECO:0000313" key="8">
    <source>
        <dbReference type="Proteomes" id="UP000053860"/>
    </source>
</evidence>
<evidence type="ECO:0000256" key="4">
    <source>
        <dbReference type="PROSITE-ProRule" id="PRU00169"/>
    </source>
</evidence>
<sequence>MDIDFSKYKILAVDDIPTNTLLLQMMLEQSGLQVFTAQNAEEATVQIESEEPDLILLDVLMPGTDGFALAKQLKEHPDHQKIPIIFLTALNSTNDIVKGFQLGADDYITKPFNKEELLARVRHQLSLLEAKRTIQLQKAELEQTIAGRDALYSVIAHDLRMPMSNMKMILNVLAIQLKEESMIRPEILESIQNANEVSEHLFRLLDNLLKWTKSQLGKLKPITQPFFLAELTEAEVETASILAAQKNISIRFVSIATEETEVEVDIDMIKTVMRNLVSNAIKFSYPESEIEIIVTRENDEVICKVIDRGCGISEEDQSKLLDAATHYTTYGTENEPGSGLGLMLAENFLKMNNGRLFFQSKEKEGSTFGFALPALKKRP</sequence>
<reference evidence="8" key="1">
    <citation type="journal article" date="2015" name="MBio">
        <title>Genome-Resolved Metagenomic Analysis Reveals Roles for Candidate Phyla and Other Microbial Community Members in Biogeochemical Transformations in Oil Reservoirs.</title>
        <authorList>
            <person name="Hu P."/>
            <person name="Tom L."/>
            <person name="Singh A."/>
            <person name="Thomas B.C."/>
            <person name="Baker B.J."/>
            <person name="Piceno Y.M."/>
            <person name="Andersen G.L."/>
            <person name="Banfield J.F."/>
        </authorList>
    </citation>
    <scope>NUCLEOTIDE SEQUENCE [LARGE SCALE GENOMIC DNA]</scope>
</reference>
<comment type="caution">
    <text evidence="7">The sequence shown here is derived from an EMBL/GenBank/DDBJ whole genome shotgun (WGS) entry which is preliminary data.</text>
</comment>
<dbReference type="PROSITE" id="PS50110">
    <property type="entry name" value="RESPONSE_REGULATORY"/>
    <property type="match status" value="1"/>
</dbReference>
<dbReference type="EC" id="2.7.13.3" evidence="2"/>
<evidence type="ECO:0000313" key="7">
    <source>
        <dbReference type="EMBL" id="KUK77317.1"/>
    </source>
</evidence>
<evidence type="ECO:0000259" key="6">
    <source>
        <dbReference type="PROSITE" id="PS50110"/>
    </source>
</evidence>
<organism evidence="7 8">
    <name type="scientific">Proteiniphilum acetatigenes</name>
    <dbReference type="NCBI Taxonomy" id="294710"/>
    <lineage>
        <taxon>Bacteria</taxon>
        <taxon>Pseudomonadati</taxon>
        <taxon>Bacteroidota</taxon>
        <taxon>Bacteroidia</taxon>
        <taxon>Bacteroidales</taxon>
        <taxon>Dysgonomonadaceae</taxon>
        <taxon>Proteiniphilum</taxon>
    </lineage>
</organism>
<feature type="domain" description="Histidine kinase" evidence="5">
    <location>
        <begin position="154"/>
        <end position="376"/>
    </location>
</feature>
<dbReference type="InterPro" id="IPR011006">
    <property type="entry name" value="CheY-like_superfamily"/>
</dbReference>
<dbReference type="AlphaFoldDB" id="A0A117M0D8"/>
<accession>A0A117M0D8</accession>
<dbReference type="Proteomes" id="UP000053860">
    <property type="component" value="Unassembled WGS sequence"/>
</dbReference>
<name>A0A117M0D8_9BACT</name>
<evidence type="ECO:0000259" key="5">
    <source>
        <dbReference type="PROSITE" id="PS50109"/>
    </source>
</evidence>
<dbReference type="Pfam" id="PF00072">
    <property type="entry name" value="Response_reg"/>
    <property type="match status" value="1"/>
</dbReference>
<dbReference type="InterPro" id="IPR001789">
    <property type="entry name" value="Sig_transdc_resp-reg_receiver"/>
</dbReference>
<proteinExistence type="predicted"/>
<dbReference type="PANTHER" id="PTHR43547">
    <property type="entry name" value="TWO-COMPONENT HISTIDINE KINASE"/>
    <property type="match status" value="1"/>
</dbReference>